<dbReference type="STRING" id="1314773.A0A3N2PRU6"/>
<name>A0A3N2PRU6_SODAK</name>
<dbReference type="GeneID" id="39582016"/>
<protein>
    <submittedName>
        <fullName evidence="2">Uncharacterized protein</fullName>
    </submittedName>
</protein>
<gene>
    <name evidence="2" type="ORF">SODALDRAFT_351450</name>
</gene>
<feature type="region of interest" description="Disordered" evidence="1">
    <location>
        <begin position="501"/>
        <end position="525"/>
    </location>
</feature>
<keyword evidence="3" id="KW-1185">Reference proteome</keyword>
<dbReference type="AlphaFoldDB" id="A0A3N2PRU6"/>
<proteinExistence type="predicted"/>
<dbReference type="OrthoDB" id="5417628at2759"/>
<organism evidence="2 3">
    <name type="scientific">Sodiomyces alkalinus (strain CBS 110278 / VKM F-3762 / F11)</name>
    <name type="common">Alkaliphilic filamentous fungus</name>
    <dbReference type="NCBI Taxonomy" id="1314773"/>
    <lineage>
        <taxon>Eukaryota</taxon>
        <taxon>Fungi</taxon>
        <taxon>Dikarya</taxon>
        <taxon>Ascomycota</taxon>
        <taxon>Pezizomycotina</taxon>
        <taxon>Sordariomycetes</taxon>
        <taxon>Hypocreomycetidae</taxon>
        <taxon>Glomerellales</taxon>
        <taxon>Plectosphaerellaceae</taxon>
        <taxon>Sodiomyces</taxon>
    </lineage>
</organism>
<dbReference type="RefSeq" id="XP_028464892.1">
    <property type="nucleotide sequence ID" value="XM_028613538.1"/>
</dbReference>
<evidence type="ECO:0000256" key="1">
    <source>
        <dbReference type="SAM" id="MobiDB-lite"/>
    </source>
</evidence>
<accession>A0A3N2PRU6</accession>
<dbReference type="Proteomes" id="UP000272025">
    <property type="component" value="Unassembled WGS sequence"/>
</dbReference>
<sequence>MRYDDWDVLLFPGDSKVPIKEFKVGCQVINDHEFSRQPGHYSLLPVMTCFIPSLSAGEPFSISCHSWHTPTLSPQSRSYTRHPELIKYEARVFIDGALVAIDFSKTGELNPLTFPAFDEQVIHQNYWSAADTWGRIKLVISEGFVRDSAFLFPGMERVKNIVVFSFQHAPLHVLEAASIAWPCPSMWRCTPLTAISPVPTQRPEEGSDSHLHSPRRQAAASARIHTASVAAAAAKGIKDPRDLPRVFGTQYQTPGPYVSSSQAPAPNPIGASALDWGRNLNKDVGTTAAGLGYGDARFAAYRHPAREGSLATSGDLSMPDYASSSYHGGHANMPFQGDGTFEGDRKSEVMYQRRGGDGTAVPCRMHTNTPIGSEGGGLTNCASYPQTYIDTELAATLANSFIELPAGPLSDGKCSPMVPAFEVKSRKENQVGSSGARVSSAAAAAAAAAGATREISTHGEVERRVLSRETLGLPPTEATVRRASTNENVKTQAWNMVDRSTSMASHGSTKQGGAGLDRDRGVRGVRNFTPASTRAIDLEDEPQRYSRVPSLAERLSAIE</sequence>
<evidence type="ECO:0000313" key="2">
    <source>
        <dbReference type="EMBL" id="ROT37086.1"/>
    </source>
</evidence>
<dbReference type="EMBL" id="ML119057">
    <property type="protein sequence ID" value="ROT37086.1"/>
    <property type="molecule type" value="Genomic_DNA"/>
</dbReference>
<reference evidence="2 3" key="1">
    <citation type="journal article" date="2018" name="Mol. Ecol.">
        <title>The obligate alkalophilic soda-lake fungus Sodiomyces alkalinus has shifted to a protein diet.</title>
        <authorList>
            <person name="Grum-Grzhimaylo A.A."/>
            <person name="Falkoski D.L."/>
            <person name="van den Heuvel J."/>
            <person name="Valero-Jimenez C.A."/>
            <person name="Min B."/>
            <person name="Choi I.G."/>
            <person name="Lipzen A."/>
            <person name="Daum C.G."/>
            <person name="Aanen D.K."/>
            <person name="Tsang A."/>
            <person name="Henrissat B."/>
            <person name="Bilanenko E.N."/>
            <person name="de Vries R.P."/>
            <person name="van Kan J.A.L."/>
            <person name="Grigoriev I.V."/>
            <person name="Debets A.J.M."/>
        </authorList>
    </citation>
    <scope>NUCLEOTIDE SEQUENCE [LARGE SCALE GENOMIC DNA]</scope>
    <source>
        <strain evidence="2 3">F11</strain>
    </source>
</reference>
<evidence type="ECO:0000313" key="3">
    <source>
        <dbReference type="Proteomes" id="UP000272025"/>
    </source>
</evidence>